<evidence type="ECO:0000313" key="3">
    <source>
        <dbReference type="Proteomes" id="UP000541558"/>
    </source>
</evidence>
<evidence type="ECO:0000256" key="1">
    <source>
        <dbReference type="SAM" id="MobiDB-lite"/>
    </source>
</evidence>
<dbReference type="EMBL" id="JAACJK010000163">
    <property type="protein sequence ID" value="KAF5325766.1"/>
    <property type="molecule type" value="Genomic_DNA"/>
</dbReference>
<gene>
    <name evidence="2" type="ORF">D9611_000660</name>
</gene>
<reference evidence="2 3" key="1">
    <citation type="journal article" date="2020" name="ISME J.">
        <title>Uncovering the hidden diversity of litter-decomposition mechanisms in mushroom-forming fungi.</title>
        <authorList>
            <person name="Floudas D."/>
            <person name="Bentzer J."/>
            <person name="Ahren D."/>
            <person name="Johansson T."/>
            <person name="Persson P."/>
            <person name="Tunlid A."/>
        </authorList>
    </citation>
    <scope>NUCLEOTIDE SEQUENCE [LARGE SCALE GENOMIC DNA]</scope>
    <source>
        <strain evidence="2 3">CBS 175.51</strain>
    </source>
</reference>
<feature type="region of interest" description="Disordered" evidence="1">
    <location>
        <begin position="1"/>
        <end position="34"/>
    </location>
</feature>
<keyword evidence="3" id="KW-1185">Reference proteome</keyword>
<sequence length="108" mass="12015">MPAKRRQGMRGGDDGQYMRTRAMEEGGGDGREDDGMIPYKLCATADVDPALIRRASGVIADKRPRPVGFPRHNRGHTGTHPRCLCERTHLHLRRRTHPKASAASCSLR</sequence>
<dbReference type="Proteomes" id="UP000541558">
    <property type="component" value="Unassembled WGS sequence"/>
</dbReference>
<dbReference type="AlphaFoldDB" id="A0A8H5F6R2"/>
<protein>
    <submittedName>
        <fullName evidence="2">Uncharacterized protein</fullName>
    </submittedName>
</protein>
<organism evidence="2 3">
    <name type="scientific">Ephemerocybe angulata</name>
    <dbReference type="NCBI Taxonomy" id="980116"/>
    <lineage>
        <taxon>Eukaryota</taxon>
        <taxon>Fungi</taxon>
        <taxon>Dikarya</taxon>
        <taxon>Basidiomycota</taxon>
        <taxon>Agaricomycotina</taxon>
        <taxon>Agaricomycetes</taxon>
        <taxon>Agaricomycetidae</taxon>
        <taxon>Agaricales</taxon>
        <taxon>Agaricineae</taxon>
        <taxon>Psathyrellaceae</taxon>
        <taxon>Ephemerocybe</taxon>
    </lineage>
</organism>
<evidence type="ECO:0000313" key="2">
    <source>
        <dbReference type="EMBL" id="KAF5325766.1"/>
    </source>
</evidence>
<feature type="compositionally biased region" description="Basic and acidic residues" evidence="1">
    <location>
        <begin position="21"/>
        <end position="34"/>
    </location>
</feature>
<proteinExistence type="predicted"/>
<feature type="region of interest" description="Disordered" evidence="1">
    <location>
        <begin position="62"/>
        <end position="82"/>
    </location>
</feature>
<comment type="caution">
    <text evidence="2">The sequence shown here is derived from an EMBL/GenBank/DDBJ whole genome shotgun (WGS) entry which is preliminary data.</text>
</comment>
<accession>A0A8H5F6R2</accession>
<name>A0A8H5F6R2_9AGAR</name>